<keyword evidence="1" id="KW-0853">WD repeat</keyword>
<feature type="region of interest" description="Disordered" evidence="3">
    <location>
        <begin position="328"/>
        <end position="351"/>
    </location>
</feature>
<dbReference type="GO" id="GO:0061700">
    <property type="term" value="C:GATOR2 complex"/>
    <property type="evidence" value="ECO:0007669"/>
    <property type="project" value="TreeGrafter"/>
</dbReference>
<dbReference type="Proteomes" id="UP000792457">
    <property type="component" value="Unassembled WGS sequence"/>
</dbReference>
<dbReference type="AlphaFoldDB" id="A0A8K0KSP0"/>
<dbReference type="EMBL" id="KZ309514">
    <property type="protein sequence ID" value="KAG8239111.1"/>
    <property type="molecule type" value="Genomic_DNA"/>
</dbReference>
<evidence type="ECO:0000256" key="1">
    <source>
        <dbReference type="ARBA" id="ARBA00022574"/>
    </source>
</evidence>
<dbReference type="Gene3D" id="2.130.10.10">
    <property type="entry name" value="YVTN repeat-like/Quinoprotein amine dehydrogenase"/>
    <property type="match status" value="1"/>
</dbReference>
<dbReference type="GO" id="GO:0016239">
    <property type="term" value="P:positive regulation of macroautophagy"/>
    <property type="evidence" value="ECO:0007669"/>
    <property type="project" value="TreeGrafter"/>
</dbReference>
<dbReference type="PANTHER" id="PTHR46200:SF1">
    <property type="entry name" value="GATOR COMPLEX PROTEIN WDR24"/>
    <property type="match status" value="1"/>
</dbReference>
<comment type="caution">
    <text evidence="4">The sequence shown here is derived from an EMBL/GenBank/DDBJ whole genome shotgun (WGS) entry which is preliminary data.</text>
</comment>
<dbReference type="OrthoDB" id="60955at2759"/>
<feature type="non-terminal residue" evidence="4">
    <location>
        <position position="1"/>
    </location>
</feature>
<accession>A0A8K0KSP0</accession>
<dbReference type="InterPro" id="IPR036322">
    <property type="entry name" value="WD40_repeat_dom_sf"/>
</dbReference>
<gene>
    <name evidence="4" type="ORF">J437_LFUL018369</name>
</gene>
<evidence type="ECO:0000256" key="3">
    <source>
        <dbReference type="SAM" id="MobiDB-lite"/>
    </source>
</evidence>
<dbReference type="GO" id="GO:1904263">
    <property type="term" value="P:positive regulation of TORC1 signaling"/>
    <property type="evidence" value="ECO:0007669"/>
    <property type="project" value="TreeGrafter"/>
</dbReference>
<feature type="region of interest" description="Disordered" evidence="3">
    <location>
        <begin position="384"/>
        <end position="406"/>
    </location>
</feature>
<keyword evidence="2" id="KW-0677">Repeat</keyword>
<sequence length="548" mass="58718">MPSSSKKYGSITPNCDTAHHTVWDLGSSRPTLEHTIHTIASVGRVKWRPGRKYHIASCALVVDCSISVWDVRRPYIPFAAFNEHKDVATGIAWKGDPHVFLSTSRDCVLYQHDFQDATRPSSKANPQGICFNTHGDLSYACRVNFTSSFSSKISGILSLLWNVVKVLYTSCISEKGSSIGLPPSASGCAEDGHSGSSALVLAGETGVSEGMGTNIMMSERGIDVVPEGGSETVSVDGITIDTGADGLGGECGGPTEENDTGQGEEVNCTGNTLVPGPVRERAASLTSIASGLLCLSDPEVQPSQGPHPPLQEYGEFFYYVEHPVVQSKEAENTSKGTGEDGVILQEEESDKSVEKMMDDQEVAEKQAECEATSDITLVDEVVTSEFEDSKERDHHEEAEDDDDPWDLPLEALPICSADWDSSSGGAPDENPLLNGFNQPKSFQGGKPEGIVGPPPAPLQVHPSGAHVTIQPWDPSPSLQAALELCASAGDVQTVSSILLALGSQRHDVEGPDGLPVPHFDENDALHEHWLLAYLDFLGRQKLWDTATQ</sequence>
<dbReference type="GO" id="GO:0005774">
    <property type="term" value="C:vacuolar membrane"/>
    <property type="evidence" value="ECO:0007669"/>
    <property type="project" value="TreeGrafter"/>
</dbReference>
<dbReference type="InterPro" id="IPR037590">
    <property type="entry name" value="WDR24"/>
</dbReference>
<name>A0A8K0KSP0_LADFU</name>
<dbReference type="GO" id="GO:0005829">
    <property type="term" value="C:cytosol"/>
    <property type="evidence" value="ECO:0007669"/>
    <property type="project" value="TreeGrafter"/>
</dbReference>
<organism evidence="4 5">
    <name type="scientific">Ladona fulva</name>
    <name type="common">Scarce chaser dragonfly</name>
    <name type="synonym">Libellula fulva</name>
    <dbReference type="NCBI Taxonomy" id="123851"/>
    <lineage>
        <taxon>Eukaryota</taxon>
        <taxon>Metazoa</taxon>
        <taxon>Ecdysozoa</taxon>
        <taxon>Arthropoda</taxon>
        <taxon>Hexapoda</taxon>
        <taxon>Insecta</taxon>
        <taxon>Pterygota</taxon>
        <taxon>Palaeoptera</taxon>
        <taxon>Odonata</taxon>
        <taxon>Epiprocta</taxon>
        <taxon>Anisoptera</taxon>
        <taxon>Libelluloidea</taxon>
        <taxon>Libellulidae</taxon>
        <taxon>Ladona</taxon>
    </lineage>
</organism>
<feature type="compositionally biased region" description="Basic and acidic residues" evidence="3">
    <location>
        <begin position="387"/>
        <end position="397"/>
    </location>
</feature>
<proteinExistence type="predicted"/>
<dbReference type="PANTHER" id="PTHR46200">
    <property type="entry name" value="GATOR COMPLEX PROTEIN WDR24"/>
    <property type="match status" value="1"/>
</dbReference>
<evidence type="ECO:0000256" key="2">
    <source>
        <dbReference type="ARBA" id="ARBA00022737"/>
    </source>
</evidence>
<evidence type="ECO:0000313" key="5">
    <source>
        <dbReference type="Proteomes" id="UP000792457"/>
    </source>
</evidence>
<reference evidence="4" key="2">
    <citation type="submission" date="2017-10" db="EMBL/GenBank/DDBJ databases">
        <title>Ladona fulva Genome sequencing and assembly.</title>
        <authorList>
            <person name="Murali S."/>
            <person name="Richards S."/>
            <person name="Bandaranaike D."/>
            <person name="Bellair M."/>
            <person name="Blankenburg K."/>
            <person name="Chao H."/>
            <person name="Dinh H."/>
            <person name="Doddapaneni H."/>
            <person name="Dugan-Rocha S."/>
            <person name="Elkadiri S."/>
            <person name="Gnanaolivu R."/>
            <person name="Hernandez B."/>
            <person name="Skinner E."/>
            <person name="Javaid M."/>
            <person name="Lee S."/>
            <person name="Li M."/>
            <person name="Ming W."/>
            <person name="Munidasa M."/>
            <person name="Muniz J."/>
            <person name="Nguyen L."/>
            <person name="Hughes D."/>
            <person name="Osuji N."/>
            <person name="Pu L.-L."/>
            <person name="Puazo M."/>
            <person name="Qu C."/>
            <person name="Quiroz J."/>
            <person name="Raj R."/>
            <person name="Weissenberger G."/>
            <person name="Xin Y."/>
            <person name="Zou X."/>
            <person name="Han Y."/>
            <person name="Worley K."/>
            <person name="Muzny D."/>
            <person name="Gibbs R."/>
        </authorList>
    </citation>
    <scope>NUCLEOTIDE SEQUENCE</scope>
    <source>
        <strain evidence="4">Sampled in the wild</strain>
    </source>
</reference>
<evidence type="ECO:0000313" key="4">
    <source>
        <dbReference type="EMBL" id="KAG8239111.1"/>
    </source>
</evidence>
<keyword evidence="5" id="KW-1185">Reference proteome</keyword>
<dbReference type="InterPro" id="IPR015943">
    <property type="entry name" value="WD40/YVTN_repeat-like_dom_sf"/>
</dbReference>
<reference evidence="4" key="1">
    <citation type="submission" date="2013-04" db="EMBL/GenBank/DDBJ databases">
        <authorList>
            <person name="Qu J."/>
            <person name="Murali S.C."/>
            <person name="Bandaranaike D."/>
            <person name="Bellair M."/>
            <person name="Blankenburg K."/>
            <person name="Chao H."/>
            <person name="Dinh H."/>
            <person name="Doddapaneni H."/>
            <person name="Downs B."/>
            <person name="Dugan-Rocha S."/>
            <person name="Elkadiri S."/>
            <person name="Gnanaolivu R.D."/>
            <person name="Hernandez B."/>
            <person name="Javaid M."/>
            <person name="Jayaseelan J.C."/>
            <person name="Lee S."/>
            <person name="Li M."/>
            <person name="Ming W."/>
            <person name="Munidasa M."/>
            <person name="Muniz J."/>
            <person name="Nguyen L."/>
            <person name="Ongeri F."/>
            <person name="Osuji N."/>
            <person name="Pu L.-L."/>
            <person name="Puazo M."/>
            <person name="Qu C."/>
            <person name="Quiroz J."/>
            <person name="Raj R."/>
            <person name="Weissenberger G."/>
            <person name="Xin Y."/>
            <person name="Zou X."/>
            <person name="Han Y."/>
            <person name="Richards S."/>
            <person name="Worley K."/>
            <person name="Muzny D."/>
            <person name="Gibbs R."/>
        </authorList>
    </citation>
    <scope>NUCLEOTIDE SEQUENCE</scope>
    <source>
        <strain evidence="4">Sampled in the wild</strain>
    </source>
</reference>
<protein>
    <recommendedName>
        <fullName evidence="6">GATOR complex protein WDR24</fullName>
    </recommendedName>
</protein>
<evidence type="ECO:0008006" key="6">
    <source>
        <dbReference type="Google" id="ProtNLM"/>
    </source>
</evidence>
<dbReference type="SUPFAM" id="SSF50978">
    <property type="entry name" value="WD40 repeat-like"/>
    <property type="match status" value="1"/>
</dbReference>